<dbReference type="OrthoDB" id="4535652at2"/>
<dbReference type="Proteomes" id="UP000198769">
    <property type="component" value="Unassembled WGS sequence"/>
</dbReference>
<dbReference type="NCBIfam" id="TIGR04183">
    <property type="entry name" value="Por_Secre_tail"/>
    <property type="match status" value="1"/>
</dbReference>
<name>A0A1I4VU95_CHROL</name>
<accession>A0A1I4VU95</accession>
<dbReference type="EMBL" id="FOVD01000001">
    <property type="protein sequence ID" value="SFN04755.1"/>
    <property type="molecule type" value="Genomic_DNA"/>
</dbReference>
<dbReference type="Gene3D" id="3.40.50.1820">
    <property type="entry name" value="alpha/beta hydrolase"/>
    <property type="match status" value="1"/>
</dbReference>
<proteinExistence type="predicted"/>
<dbReference type="InterPro" id="IPR029058">
    <property type="entry name" value="AB_hydrolase_fold"/>
</dbReference>
<evidence type="ECO:0000256" key="1">
    <source>
        <dbReference type="ARBA" id="ARBA00022729"/>
    </source>
</evidence>
<dbReference type="RefSeq" id="WP_090022853.1">
    <property type="nucleotide sequence ID" value="NZ_FOVD01000001.1"/>
</dbReference>
<protein>
    <submittedName>
        <fullName evidence="2">Por secretion system C-terminal sorting domain-containing protein</fullName>
    </submittedName>
</protein>
<reference evidence="3" key="1">
    <citation type="submission" date="2016-10" db="EMBL/GenBank/DDBJ databases">
        <authorList>
            <person name="Varghese N."/>
            <person name="Submissions S."/>
        </authorList>
    </citation>
    <scope>NUCLEOTIDE SEQUENCE [LARGE SCALE GENOMIC DNA]</scope>
    <source>
        <strain evidence="3">DSM 25575</strain>
    </source>
</reference>
<keyword evidence="1" id="KW-0732">Signal</keyword>
<gene>
    <name evidence="2" type="ORF">SAMN05421594_0627</name>
</gene>
<dbReference type="SUPFAM" id="SSF53474">
    <property type="entry name" value="alpha/beta-Hydrolases"/>
    <property type="match status" value="1"/>
</dbReference>
<evidence type="ECO:0000313" key="2">
    <source>
        <dbReference type="EMBL" id="SFN04755.1"/>
    </source>
</evidence>
<keyword evidence="3" id="KW-1185">Reference proteome</keyword>
<dbReference type="AlphaFoldDB" id="A0A1I4VU95"/>
<evidence type="ECO:0000313" key="3">
    <source>
        <dbReference type="Proteomes" id="UP000198769"/>
    </source>
</evidence>
<dbReference type="InterPro" id="IPR026444">
    <property type="entry name" value="Secre_tail"/>
</dbReference>
<sequence length="1041" mass="114231">MKTKVFLFIVSLSGFIGFGQAKKVIPRVRDIQDNTLQSVFANLEKDRIPNGLLLDAAIEFANLKKYDGTMPDSSYTSSKLVADIYNTVLMSRLSANASITHTSDDLVSQWKTEQQMDIIPLGGVFYKYSQFSQATQQNAQNTGDPGTLTVNNGTVQDKYVNGVWQNPYEEKYVLALSPSVSSHNKLNFKIKLPNNLFLTNQTSQIQKIEYKLSDQLPYELLPYNQLINVSYAALGTYHWTFKVTLNSGEVLYTHTQFTINGDMGKYVDTAMESKNTNLGQYTKNVIFNGANRATMYIKLAPGHTQITKPLIVAEGFDMGAIVAPTQEAGLTNIDTFISSLAGGSSSLYFDINNGYDIIYVDWNNGVDYIQNNAALLSTAIQWVNAKKSGMEPNVVMGQSMGGLVARYALKDMEQKGIPHVTKLFISDDSPHLGANIPLGMQYMLTNVARAYIRTPLVAGIGEFIVPMFNQGISINDVLTLTDTPAARQMLINYADRNYQLNNTIHDNWQNELKLKGYPQLTRNVAISNGSECGTDQTLSNLLRLYKETNKQHLFSDIIGALVGVATNRLDMILLSSVPGSSKYVFDFTVRPMTQLNAGTQVYNGSIKYKKKVLWLINAQVTLLGGSRTQPGGILPIDKYGGGKFKLAQNQLPSYVTENLTTTPFSFIPTPSALDYKSGNTVLTEADYQRPFSPVDDAANVPFANFVAEKVDANQEHITFSTRNGQFILNQLSTNTAVQNQKITSSYLCGSKIKIGGDAASCGATPLTYTTGFAPSISWSIVNGAGLVDINGPTDLPQITFTPKPYANGNVRLQASLSGDGASNSVIKDVWIGAPMVYMQNYCTDPSQTMCYLQGITTSFPVGSTISLSLDAAGLDSSDHSGNTWEWEKVMGNFKFVSSPYVADVQNNGNGSKGKTANLQATGSNSTLAFKGRAKSACGWGPWKWFYWNIYSSRMMQVENYFTISPNPTDDIINISLLDPANTSEIKTDIQAELYNPTGNRSGSIKLNNFRGTMSASALLPGVYTLKIIYNGKSETHQIIKK</sequence>
<organism evidence="2 3">
    <name type="scientific">Chryseobacterium oleae</name>
    <dbReference type="NCBI Taxonomy" id="491207"/>
    <lineage>
        <taxon>Bacteria</taxon>
        <taxon>Pseudomonadati</taxon>
        <taxon>Bacteroidota</taxon>
        <taxon>Flavobacteriia</taxon>
        <taxon>Flavobacteriales</taxon>
        <taxon>Weeksellaceae</taxon>
        <taxon>Chryseobacterium group</taxon>
        <taxon>Chryseobacterium</taxon>
    </lineage>
</organism>